<evidence type="ECO:0000256" key="1">
    <source>
        <dbReference type="ARBA" id="ARBA00010954"/>
    </source>
</evidence>
<dbReference type="Pfam" id="PF05794">
    <property type="entry name" value="Tcp11"/>
    <property type="match status" value="1"/>
</dbReference>
<dbReference type="PANTHER" id="PTHR12832:SF11">
    <property type="entry name" value="LD23868P"/>
    <property type="match status" value="1"/>
</dbReference>
<sequence>MSDHPGEGSSSKRQRTISEQLQESMVAASPPKFISIGDIMNAAKGVTNMVLAHEIALDEDFRLEKQPESKLHKTVKSTVQQAFWDVLKEDLSGEIKIYDKALVLLQEIKENLLGLLMPHQTPTRQQIEEVLDMELIEQQADKGTLDFLHYGKFILGIMTKLCAPIRDEKMQELAAEENVIKLYRGILDALQLMHMDFANFTIQAFRPEIQRQSIEYEKQKFKDFLATQEDGLQYTREWLLRNIKPDTYPEGASQRTINNMTLVSAYLELLEWKDENVFPETLLMDQHRFLALRELSEKIELVAAVILVVSASVQTASVSSTDFRKTLKQHTFDIVGNDYTMRNLENNLKILAAKIKSDVQEEIKKSNLPDVSPTAEDLLVRGIEDLFRKENRIRVLIRMRIREFLTTVLSSSTASPVKMPPGLNLVQEELTELTGRFNRLVSYNKSVFGDYYSEIIEKACNATKSN</sequence>
<keyword evidence="4" id="KW-1185">Reference proteome</keyword>
<comment type="similarity">
    <text evidence="1">Belongs to the TCP11 family.</text>
</comment>
<evidence type="ECO:0008006" key="5">
    <source>
        <dbReference type="Google" id="ProtNLM"/>
    </source>
</evidence>
<gene>
    <name evidence="3" type="ORF">QYM36_010317</name>
</gene>
<accession>A0AA88HWY9</accession>
<organism evidence="3 4">
    <name type="scientific">Artemia franciscana</name>
    <name type="common">Brine shrimp</name>
    <name type="synonym">Artemia sanfranciscana</name>
    <dbReference type="NCBI Taxonomy" id="6661"/>
    <lineage>
        <taxon>Eukaryota</taxon>
        <taxon>Metazoa</taxon>
        <taxon>Ecdysozoa</taxon>
        <taxon>Arthropoda</taxon>
        <taxon>Crustacea</taxon>
        <taxon>Branchiopoda</taxon>
        <taxon>Anostraca</taxon>
        <taxon>Artemiidae</taxon>
        <taxon>Artemia</taxon>
    </lineage>
</organism>
<feature type="region of interest" description="Disordered" evidence="2">
    <location>
        <begin position="1"/>
        <end position="24"/>
    </location>
</feature>
<dbReference type="EMBL" id="JAVRJZ010000012">
    <property type="protein sequence ID" value="KAK2715701.1"/>
    <property type="molecule type" value="Genomic_DNA"/>
</dbReference>
<evidence type="ECO:0000313" key="4">
    <source>
        <dbReference type="Proteomes" id="UP001187531"/>
    </source>
</evidence>
<dbReference type="AlphaFoldDB" id="A0AA88HWY9"/>
<protein>
    <recommendedName>
        <fullName evidence="5">T-complex protein 11-like protein 1</fullName>
    </recommendedName>
</protein>
<name>A0AA88HWY9_ARTSF</name>
<proteinExistence type="inferred from homology"/>
<dbReference type="InterPro" id="IPR008862">
    <property type="entry name" value="Tcp11"/>
</dbReference>
<dbReference type="Proteomes" id="UP001187531">
    <property type="component" value="Unassembled WGS sequence"/>
</dbReference>
<reference evidence="3" key="1">
    <citation type="submission" date="2023-07" db="EMBL/GenBank/DDBJ databases">
        <title>Chromosome-level genome assembly of Artemia franciscana.</title>
        <authorList>
            <person name="Jo E."/>
        </authorList>
    </citation>
    <scope>NUCLEOTIDE SEQUENCE</scope>
    <source>
        <tissue evidence="3">Whole body</tissue>
    </source>
</reference>
<evidence type="ECO:0000256" key="2">
    <source>
        <dbReference type="SAM" id="MobiDB-lite"/>
    </source>
</evidence>
<dbReference type="PANTHER" id="PTHR12832">
    <property type="entry name" value="TESTIS-SPECIFIC PROTEIN PBS13 T-COMPLEX 11"/>
    <property type="match status" value="1"/>
</dbReference>
<dbReference type="GO" id="GO:0007165">
    <property type="term" value="P:signal transduction"/>
    <property type="evidence" value="ECO:0007669"/>
    <property type="project" value="TreeGrafter"/>
</dbReference>
<evidence type="ECO:0000313" key="3">
    <source>
        <dbReference type="EMBL" id="KAK2715701.1"/>
    </source>
</evidence>
<comment type="caution">
    <text evidence="3">The sequence shown here is derived from an EMBL/GenBank/DDBJ whole genome shotgun (WGS) entry which is preliminary data.</text>
</comment>